<dbReference type="GO" id="GO:0046872">
    <property type="term" value="F:metal ion binding"/>
    <property type="evidence" value="ECO:0007669"/>
    <property type="project" value="UniProtKB-KW"/>
</dbReference>
<dbReference type="Gene3D" id="3.40.50.1000">
    <property type="entry name" value="HAD superfamily/HAD-like"/>
    <property type="match status" value="2"/>
</dbReference>
<evidence type="ECO:0000256" key="5">
    <source>
        <dbReference type="ARBA" id="ARBA00039666"/>
    </source>
</evidence>
<dbReference type="EMBL" id="CP046565">
    <property type="protein sequence ID" value="QJD30682.1"/>
    <property type="molecule type" value="Genomic_DNA"/>
</dbReference>
<protein>
    <recommendedName>
        <fullName evidence="5">Haloacid dehalogenase-like hydrolase domain-containing protein 2</fullName>
    </recommendedName>
</protein>
<dbReference type="InterPro" id="IPR023214">
    <property type="entry name" value="HAD_sf"/>
</dbReference>
<evidence type="ECO:0000256" key="3">
    <source>
        <dbReference type="ARBA" id="ARBA00022723"/>
    </source>
</evidence>
<evidence type="ECO:0000256" key="1">
    <source>
        <dbReference type="ARBA" id="ARBA00001946"/>
    </source>
</evidence>
<accession>A0A858Q9S9</accession>
<keyword evidence="7" id="KW-0378">Hydrolase</keyword>
<dbReference type="PROSITE" id="PS50801">
    <property type="entry name" value="STAS"/>
    <property type="match status" value="1"/>
</dbReference>
<evidence type="ECO:0000256" key="2">
    <source>
        <dbReference type="ARBA" id="ARBA00007958"/>
    </source>
</evidence>
<dbReference type="InterPro" id="IPR006355">
    <property type="entry name" value="LHPP/HDHD2"/>
</dbReference>
<dbReference type="KEGG" id="metu:GNH96_12320"/>
<dbReference type="GO" id="GO:0005737">
    <property type="term" value="C:cytoplasm"/>
    <property type="evidence" value="ECO:0007669"/>
    <property type="project" value="TreeGrafter"/>
</dbReference>
<dbReference type="InterPro" id="IPR006357">
    <property type="entry name" value="HAD-SF_hydro_IIA"/>
</dbReference>
<dbReference type="InterPro" id="IPR002645">
    <property type="entry name" value="STAS_dom"/>
</dbReference>
<dbReference type="Pfam" id="PF13344">
    <property type="entry name" value="Hydrolase_6"/>
    <property type="match status" value="1"/>
</dbReference>
<dbReference type="InterPro" id="IPR036412">
    <property type="entry name" value="HAD-like_sf"/>
</dbReference>
<gene>
    <name evidence="7" type="ORF">GNH96_12320</name>
</gene>
<evidence type="ECO:0000313" key="7">
    <source>
        <dbReference type="EMBL" id="QJD30682.1"/>
    </source>
</evidence>
<evidence type="ECO:0000256" key="4">
    <source>
        <dbReference type="ARBA" id="ARBA00022842"/>
    </source>
</evidence>
<dbReference type="RefSeq" id="WP_169603958.1">
    <property type="nucleotide sequence ID" value="NZ_CP046565.1"/>
</dbReference>
<dbReference type="Pfam" id="PF13242">
    <property type="entry name" value="Hydrolase_like"/>
    <property type="match status" value="1"/>
</dbReference>
<name>A0A858Q9S9_9GAMM</name>
<comment type="cofactor">
    <cofactor evidence="1">
        <name>Mg(2+)</name>
        <dbReference type="ChEBI" id="CHEBI:18420"/>
    </cofactor>
</comment>
<dbReference type="NCBIfam" id="TIGR01458">
    <property type="entry name" value="HAD-SF-IIA-hyp3"/>
    <property type="match status" value="1"/>
</dbReference>
<evidence type="ECO:0000259" key="6">
    <source>
        <dbReference type="PROSITE" id="PS50801"/>
    </source>
</evidence>
<keyword evidence="8" id="KW-1185">Reference proteome</keyword>
<sequence>MGESDRNIHGVLFDLDGVLYVDSQPIRGAVEAVARIKAGGRLCRFVTNTSTQSLATLERKLRTLGFPVEQGEIISAPQAALRYLRTTGLRAHLLLEDDVAADFAGIPQAPLEDADALVLGDTRVVWTHDCLDRMFNAIMRGARLIAVHKNRFWQTEGGLRMDIGGLVAALEYCAGVRALVMGKPSADFFDVALRDMELPPEQAAIVGDDIEADIGGGQSAGLLGILVRTGKFRPSHLETSPVRPDRLIDSVADLPGLLDRFR</sequence>
<dbReference type="SUPFAM" id="SSF56784">
    <property type="entry name" value="HAD-like"/>
    <property type="match status" value="1"/>
</dbReference>
<comment type="similarity">
    <text evidence="2">Belongs to the HAD-like hydrolase superfamily.</text>
</comment>
<dbReference type="Proteomes" id="UP000503004">
    <property type="component" value="Chromosome"/>
</dbReference>
<dbReference type="NCBIfam" id="TIGR01460">
    <property type="entry name" value="HAD-SF-IIA"/>
    <property type="match status" value="1"/>
</dbReference>
<evidence type="ECO:0000313" key="8">
    <source>
        <dbReference type="Proteomes" id="UP000503004"/>
    </source>
</evidence>
<dbReference type="AlphaFoldDB" id="A0A858Q9S9"/>
<dbReference type="PANTHER" id="PTHR19288">
    <property type="entry name" value="4-NITROPHENYLPHOSPHATASE-RELATED"/>
    <property type="match status" value="1"/>
</dbReference>
<proteinExistence type="inferred from homology"/>
<feature type="domain" description="STAS" evidence="6">
    <location>
        <begin position="1"/>
        <end position="84"/>
    </location>
</feature>
<keyword evidence="4" id="KW-0460">Magnesium</keyword>
<dbReference type="GO" id="GO:0016791">
    <property type="term" value="F:phosphatase activity"/>
    <property type="evidence" value="ECO:0007669"/>
    <property type="project" value="InterPro"/>
</dbReference>
<dbReference type="PANTHER" id="PTHR19288:SF46">
    <property type="entry name" value="HALOACID DEHALOGENASE-LIKE HYDROLASE DOMAIN-CONTAINING PROTEIN 2"/>
    <property type="match status" value="1"/>
</dbReference>
<keyword evidence="3" id="KW-0479">Metal-binding</keyword>
<organism evidence="7 8">
    <name type="scientific">Methylococcus geothermalis</name>
    <dbReference type="NCBI Taxonomy" id="2681310"/>
    <lineage>
        <taxon>Bacteria</taxon>
        <taxon>Pseudomonadati</taxon>
        <taxon>Pseudomonadota</taxon>
        <taxon>Gammaproteobacteria</taxon>
        <taxon>Methylococcales</taxon>
        <taxon>Methylococcaceae</taxon>
        <taxon>Methylococcus</taxon>
    </lineage>
</organism>
<reference evidence="8" key="1">
    <citation type="submission" date="2019-12" db="EMBL/GenBank/DDBJ databases">
        <authorList>
            <person name="Awala S.I."/>
            <person name="Rhee S.K."/>
        </authorList>
    </citation>
    <scope>NUCLEOTIDE SEQUENCE [LARGE SCALE GENOMIC DNA]</scope>
    <source>
        <strain evidence="8">IM1</strain>
    </source>
</reference>